<dbReference type="Pfam" id="PF01431">
    <property type="entry name" value="Peptidase_M13"/>
    <property type="match status" value="1"/>
</dbReference>
<evidence type="ECO:0000256" key="6">
    <source>
        <dbReference type="ARBA" id="ARBA00022833"/>
    </source>
</evidence>
<dbReference type="Gene3D" id="3.40.390.10">
    <property type="entry name" value="Collagenase (Catalytic Domain)"/>
    <property type="match status" value="1"/>
</dbReference>
<dbReference type="InterPro" id="IPR018497">
    <property type="entry name" value="Peptidase_M13_C"/>
</dbReference>
<evidence type="ECO:0000256" key="1">
    <source>
        <dbReference type="ARBA" id="ARBA00001947"/>
    </source>
</evidence>
<keyword evidence="7" id="KW-0482">Metalloprotease</keyword>
<feature type="domain" description="Peptidase M13 N-terminal" evidence="11">
    <location>
        <begin position="116"/>
        <end position="527"/>
    </location>
</feature>
<evidence type="ECO:0000259" key="11">
    <source>
        <dbReference type="Pfam" id="PF05649"/>
    </source>
</evidence>
<dbReference type="InterPro" id="IPR008753">
    <property type="entry name" value="Peptidase_M13_N"/>
</dbReference>
<dbReference type="PANTHER" id="PTHR11733:SF241">
    <property type="entry name" value="GH26575P-RELATED"/>
    <property type="match status" value="1"/>
</dbReference>
<feature type="transmembrane region" description="Helical" evidence="9">
    <location>
        <begin position="17"/>
        <end position="34"/>
    </location>
</feature>
<comment type="cofactor">
    <cofactor evidence="1">
        <name>Zn(2+)</name>
        <dbReference type="ChEBI" id="CHEBI:29105"/>
    </cofactor>
</comment>
<evidence type="ECO:0000259" key="10">
    <source>
        <dbReference type="Pfam" id="PF01431"/>
    </source>
</evidence>
<evidence type="ECO:0000256" key="5">
    <source>
        <dbReference type="ARBA" id="ARBA00022801"/>
    </source>
</evidence>
<evidence type="ECO:0000313" key="12">
    <source>
        <dbReference type="EMBL" id="JAP64669.1"/>
    </source>
</evidence>
<dbReference type="Gene3D" id="1.10.1380.10">
    <property type="entry name" value="Neutral endopeptidase , domain2"/>
    <property type="match status" value="1"/>
</dbReference>
<feature type="domain" description="Peptidase M13 C-terminal" evidence="10">
    <location>
        <begin position="590"/>
        <end position="791"/>
    </location>
</feature>
<dbReference type="GO" id="GO:0046872">
    <property type="term" value="F:metal ion binding"/>
    <property type="evidence" value="ECO:0007669"/>
    <property type="project" value="UniProtKB-KW"/>
</dbReference>
<dbReference type="Pfam" id="PF05649">
    <property type="entry name" value="Peptidase_M13_N"/>
    <property type="match status" value="1"/>
</dbReference>
<sequence>MSTKKTSAGVCTTTSKLIQGTLLLLWILWVMFGYRSNIVRHAGREHVEHVNPKTNATSGGSVTAQQVTTPQSYKTSSGASVTKSRKRPSSFRDICWKPQCIALADIISDGLGNSTPCDDFFGYVCGHREENKVLHPSAIKNSAVKALLAILDKPKKETQESASAVGKFTAAYRSCVNAASAGNETFQLQRSLHGILRKLGFEDWLKSSMAPSNGGRQSIDSIWKKIGLRPFFNFYVPLQSKRYNRTRTIIITKRRDSFLLCGASVQMSLRSQKQKDNNTARPVATSKNITAEQHRHCKELVAKIIELADANVTRNQRMLLADEILTLELTIAKLSGEARLKPIEVNMTSKDVSASPANLTLRTMLQKELDDINVTMHDNIRVILEYPDYYTSLLTFINSVNSTNTLKNYVVWSYIRSLAEAEGTLLYDLNLAQNLTTTSWTPAYSKNDVRASCLTRLLKPGTMLSAAASLYINYNFNKYDRKYVEKMISFIKSSFEMIILKTKWMTPLTKNKAAARLASMETLIGYPEWMLDNVAVEHLYRFIPLLHENASFAEHMFWIQENNRYQELLKLSPQYEKKEFAAVALFSHPFYIERTDTLVLPAAAIVPHYRRPPVPRALNFGTLGVLASMLMVNAIDRFDTIRIADYRGVLGGKVVTKDFWDQQTKENFCNYSSCLKNELCTDIKEYPEGKAEAHLKDYLGLRVSFMALKNSVDNYTRPHLLRGADFNSEEKIFFFAFGNLYCPFSVSKVVPKGRADDETVSKQRQSYKRRLNGAVNGLRGFQKAFQCKANEDKCKLFPQDIGSLN</sequence>
<dbReference type="GO" id="GO:0016485">
    <property type="term" value="P:protein processing"/>
    <property type="evidence" value="ECO:0007669"/>
    <property type="project" value="TreeGrafter"/>
</dbReference>
<dbReference type="EMBL" id="GEFH01003912">
    <property type="protein sequence ID" value="JAP64669.1"/>
    <property type="molecule type" value="mRNA"/>
</dbReference>
<evidence type="ECO:0000256" key="3">
    <source>
        <dbReference type="ARBA" id="ARBA00022670"/>
    </source>
</evidence>
<keyword evidence="5" id="KW-0378">Hydrolase</keyword>
<keyword evidence="9" id="KW-1133">Transmembrane helix</keyword>
<evidence type="ECO:0000256" key="4">
    <source>
        <dbReference type="ARBA" id="ARBA00022723"/>
    </source>
</evidence>
<feature type="region of interest" description="Disordered" evidence="8">
    <location>
        <begin position="50"/>
        <end position="85"/>
    </location>
</feature>
<keyword evidence="3" id="KW-0645">Protease</keyword>
<reference evidence="12" key="1">
    <citation type="journal article" date="2017" name="Ticks Tick Borne Dis.">
        <title>An insight into the sialome of Hyalomma excavatum.</title>
        <authorList>
            <person name="Ribeiro J.M."/>
            <person name="Slovak M."/>
            <person name="Francischetti I.M."/>
        </authorList>
    </citation>
    <scope>NUCLEOTIDE SEQUENCE</scope>
    <source>
        <strain evidence="12">Samish</strain>
        <tissue evidence="12">Salivary glands</tissue>
    </source>
</reference>
<organism evidence="12">
    <name type="scientific">Hyalomma excavatum</name>
    <dbReference type="NCBI Taxonomy" id="257692"/>
    <lineage>
        <taxon>Eukaryota</taxon>
        <taxon>Metazoa</taxon>
        <taxon>Ecdysozoa</taxon>
        <taxon>Arthropoda</taxon>
        <taxon>Chelicerata</taxon>
        <taxon>Arachnida</taxon>
        <taxon>Acari</taxon>
        <taxon>Parasitiformes</taxon>
        <taxon>Ixodida</taxon>
        <taxon>Ixodoidea</taxon>
        <taxon>Ixodidae</taxon>
        <taxon>Hyalomminae</taxon>
        <taxon>Hyalomma</taxon>
    </lineage>
</organism>
<dbReference type="AlphaFoldDB" id="A0A131XCK7"/>
<evidence type="ECO:0000256" key="9">
    <source>
        <dbReference type="SAM" id="Phobius"/>
    </source>
</evidence>
<feature type="compositionally biased region" description="Polar residues" evidence="8">
    <location>
        <begin position="52"/>
        <end position="82"/>
    </location>
</feature>
<dbReference type="InterPro" id="IPR000718">
    <property type="entry name" value="Peptidase_M13"/>
</dbReference>
<evidence type="ECO:0000256" key="8">
    <source>
        <dbReference type="SAM" id="MobiDB-lite"/>
    </source>
</evidence>
<keyword evidence="9" id="KW-0812">Transmembrane</keyword>
<evidence type="ECO:0000256" key="2">
    <source>
        <dbReference type="ARBA" id="ARBA00007357"/>
    </source>
</evidence>
<dbReference type="PANTHER" id="PTHR11733">
    <property type="entry name" value="ZINC METALLOPROTEASE FAMILY M13 NEPRILYSIN-RELATED"/>
    <property type="match status" value="1"/>
</dbReference>
<comment type="similarity">
    <text evidence="2">Belongs to the peptidase M13 family.</text>
</comment>
<dbReference type="GO" id="GO:0004222">
    <property type="term" value="F:metalloendopeptidase activity"/>
    <property type="evidence" value="ECO:0007669"/>
    <property type="project" value="InterPro"/>
</dbReference>
<evidence type="ECO:0000256" key="7">
    <source>
        <dbReference type="ARBA" id="ARBA00023049"/>
    </source>
</evidence>
<name>A0A131XCK7_9ACAR</name>
<dbReference type="InterPro" id="IPR024079">
    <property type="entry name" value="MetalloPept_cat_dom_sf"/>
</dbReference>
<proteinExistence type="evidence at transcript level"/>
<dbReference type="SUPFAM" id="SSF55486">
    <property type="entry name" value="Metalloproteases ('zincins'), catalytic domain"/>
    <property type="match status" value="1"/>
</dbReference>
<protein>
    <submittedName>
        <fullName evidence="12">Putative m13 family peptidase</fullName>
    </submittedName>
</protein>
<accession>A0A131XCK7</accession>
<keyword evidence="9" id="KW-0472">Membrane</keyword>
<dbReference type="InterPro" id="IPR042089">
    <property type="entry name" value="Peptidase_M13_dom_2"/>
</dbReference>
<keyword evidence="4" id="KW-0479">Metal-binding</keyword>
<dbReference type="PROSITE" id="PS51885">
    <property type="entry name" value="NEPRILYSIN"/>
    <property type="match status" value="1"/>
</dbReference>
<keyword evidence="6" id="KW-0862">Zinc</keyword>
<dbReference type="GO" id="GO:0005886">
    <property type="term" value="C:plasma membrane"/>
    <property type="evidence" value="ECO:0007669"/>
    <property type="project" value="TreeGrafter"/>
</dbReference>